<proteinExistence type="predicted"/>
<sequence length="94" mass="10405">MRPISPGAWGRSLTESGQRLPCGFGLLPSWMAYLPESLAFRSRACCDRVFVDVSVADLFLHGGLLAQRITVLLPQGRRASDRYLAELILPPYLS</sequence>
<dbReference type="AlphaFoldDB" id="A0AAV4JEG6"/>
<keyword evidence="2" id="KW-1185">Reference proteome</keyword>
<gene>
    <name evidence="1" type="ORF">ElyMa_006883300</name>
</gene>
<reference evidence="1 2" key="1">
    <citation type="journal article" date="2021" name="Elife">
        <title>Chloroplast acquisition without the gene transfer in kleptoplastic sea slugs, Plakobranchus ocellatus.</title>
        <authorList>
            <person name="Maeda T."/>
            <person name="Takahashi S."/>
            <person name="Yoshida T."/>
            <person name="Shimamura S."/>
            <person name="Takaki Y."/>
            <person name="Nagai Y."/>
            <person name="Toyoda A."/>
            <person name="Suzuki Y."/>
            <person name="Arimoto A."/>
            <person name="Ishii H."/>
            <person name="Satoh N."/>
            <person name="Nishiyama T."/>
            <person name="Hasebe M."/>
            <person name="Maruyama T."/>
            <person name="Minagawa J."/>
            <person name="Obokata J."/>
            <person name="Shigenobu S."/>
        </authorList>
    </citation>
    <scope>NUCLEOTIDE SEQUENCE [LARGE SCALE GENOMIC DNA]</scope>
</reference>
<protein>
    <submittedName>
        <fullName evidence="1">Uncharacterized protein</fullName>
    </submittedName>
</protein>
<organism evidence="1 2">
    <name type="scientific">Elysia marginata</name>
    <dbReference type="NCBI Taxonomy" id="1093978"/>
    <lineage>
        <taxon>Eukaryota</taxon>
        <taxon>Metazoa</taxon>
        <taxon>Spiralia</taxon>
        <taxon>Lophotrochozoa</taxon>
        <taxon>Mollusca</taxon>
        <taxon>Gastropoda</taxon>
        <taxon>Heterobranchia</taxon>
        <taxon>Euthyneura</taxon>
        <taxon>Panpulmonata</taxon>
        <taxon>Sacoglossa</taxon>
        <taxon>Placobranchoidea</taxon>
        <taxon>Plakobranchidae</taxon>
        <taxon>Elysia</taxon>
    </lineage>
</organism>
<dbReference type="EMBL" id="BMAT01013771">
    <property type="protein sequence ID" value="GFS19822.1"/>
    <property type="molecule type" value="Genomic_DNA"/>
</dbReference>
<evidence type="ECO:0000313" key="2">
    <source>
        <dbReference type="Proteomes" id="UP000762676"/>
    </source>
</evidence>
<evidence type="ECO:0000313" key="1">
    <source>
        <dbReference type="EMBL" id="GFS19822.1"/>
    </source>
</evidence>
<name>A0AAV4JEG6_9GAST</name>
<dbReference type="Proteomes" id="UP000762676">
    <property type="component" value="Unassembled WGS sequence"/>
</dbReference>
<accession>A0AAV4JEG6</accession>
<comment type="caution">
    <text evidence="1">The sequence shown here is derived from an EMBL/GenBank/DDBJ whole genome shotgun (WGS) entry which is preliminary data.</text>
</comment>